<evidence type="ECO:0000256" key="11">
    <source>
        <dbReference type="RuleBase" id="RU004171"/>
    </source>
</evidence>
<dbReference type="GO" id="GO:0050661">
    <property type="term" value="F:NADP binding"/>
    <property type="evidence" value="ECO:0007669"/>
    <property type="project" value="InterPro"/>
</dbReference>
<keyword evidence="9 10" id="KW-0486">Methionine biosynthesis</keyword>
<evidence type="ECO:0000256" key="6">
    <source>
        <dbReference type="ARBA" id="ARBA00022605"/>
    </source>
</evidence>
<dbReference type="EC" id="1.1.1.3" evidence="4 10"/>
<accession>A0AAP2G239</accession>
<dbReference type="PANTHER" id="PTHR43331:SF1">
    <property type="entry name" value="HOMOSERINE DEHYDROGENASE"/>
    <property type="match status" value="1"/>
</dbReference>
<evidence type="ECO:0000256" key="4">
    <source>
        <dbReference type="ARBA" id="ARBA00013213"/>
    </source>
</evidence>
<evidence type="ECO:0000256" key="8">
    <source>
        <dbReference type="ARBA" id="ARBA00023002"/>
    </source>
</evidence>
<comment type="pathway">
    <text evidence="1 10">Amino-acid biosynthesis; L-threonine biosynthesis; L-threonine from L-aspartate: step 3/5.</text>
</comment>
<feature type="domain" description="Aspartate/homoserine dehydrogenase NAD-binding" evidence="13">
    <location>
        <begin position="9"/>
        <end position="115"/>
    </location>
</feature>
<comment type="caution">
    <text evidence="14">The sequence shown here is derived from an EMBL/GenBank/DDBJ whole genome shotgun (WGS) entry which is preliminary data.</text>
</comment>
<evidence type="ECO:0000313" key="14">
    <source>
        <dbReference type="EMBL" id="MBS9525172.1"/>
    </source>
</evidence>
<comment type="catalytic activity">
    <reaction evidence="10">
        <text>L-homoserine + NADP(+) = L-aspartate 4-semialdehyde + NADPH + H(+)</text>
        <dbReference type="Rhea" id="RHEA:15761"/>
        <dbReference type="ChEBI" id="CHEBI:15378"/>
        <dbReference type="ChEBI" id="CHEBI:57476"/>
        <dbReference type="ChEBI" id="CHEBI:57783"/>
        <dbReference type="ChEBI" id="CHEBI:58349"/>
        <dbReference type="ChEBI" id="CHEBI:537519"/>
        <dbReference type="EC" id="1.1.1.3"/>
    </reaction>
</comment>
<dbReference type="FunFam" id="3.30.360.10:FF:000005">
    <property type="entry name" value="Homoserine dehydrogenase"/>
    <property type="match status" value="1"/>
</dbReference>
<dbReference type="InterPro" id="IPR001342">
    <property type="entry name" value="HDH_cat"/>
</dbReference>
<comment type="pathway">
    <text evidence="2 10">Amino-acid biosynthesis; L-methionine biosynthesis via de novo pathway; L-homoserine from L-aspartate: step 3/3.</text>
</comment>
<dbReference type="RefSeq" id="WP_213946029.1">
    <property type="nucleotide sequence ID" value="NZ_JAHCMY010000009.1"/>
</dbReference>
<protein>
    <recommendedName>
        <fullName evidence="5 10">Homoserine dehydrogenase</fullName>
        <ecNumber evidence="4 10">1.1.1.3</ecNumber>
    </recommendedName>
</protein>
<evidence type="ECO:0000256" key="7">
    <source>
        <dbReference type="ARBA" id="ARBA00022697"/>
    </source>
</evidence>
<dbReference type="GO" id="GO:0009086">
    <property type="term" value="P:methionine biosynthetic process"/>
    <property type="evidence" value="ECO:0007669"/>
    <property type="project" value="UniProtKB-KW"/>
</dbReference>
<dbReference type="AlphaFoldDB" id="A0AAP2G239"/>
<dbReference type="GO" id="GO:0004412">
    <property type="term" value="F:homoserine dehydrogenase activity"/>
    <property type="evidence" value="ECO:0007669"/>
    <property type="project" value="UniProtKB-EC"/>
</dbReference>
<evidence type="ECO:0000256" key="5">
    <source>
        <dbReference type="ARBA" id="ARBA00013376"/>
    </source>
</evidence>
<dbReference type="Gene3D" id="3.40.50.720">
    <property type="entry name" value="NAD(P)-binding Rossmann-like Domain"/>
    <property type="match status" value="1"/>
</dbReference>
<keyword evidence="10" id="KW-0521">NADP</keyword>
<dbReference type="NCBIfam" id="NF004976">
    <property type="entry name" value="PRK06349.1"/>
    <property type="match status" value="1"/>
</dbReference>
<comment type="similarity">
    <text evidence="3 11">Belongs to the homoserine dehydrogenase family.</text>
</comment>
<dbReference type="Pfam" id="PF03447">
    <property type="entry name" value="NAD_binding_3"/>
    <property type="match status" value="1"/>
</dbReference>
<name>A0AAP2G239_9BACT</name>
<evidence type="ECO:0000256" key="1">
    <source>
        <dbReference type="ARBA" id="ARBA00005056"/>
    </source>
</evidence>
<proteinExistence type="inferred from homology"/>
<evidence type="ECO:0000256" key="2">
    <source>
        <dbReference type="ARBA" id="ARBA00005062"/>
    </source>
</evidence>
<dbReference type="InterPro" id="IPR005106">
    <property type="entry name" value="Asp/hSer_DH_NAD-bd"/>
</dbReference>
<evidence type="ECO:0000256" key="10">
    <source>
        <dbReference type="RuleBase" id="RU000579"/>
    </source>
</evidence>
<evidence type="ECO:0000313" key="15">
    <source>
        <dbReference type="Proteomes" id="UP001319104"/>
    </source>
</evidence>
<dbReference type="Pfam" id="PF00742">
    <property type="entry name" value="Homoserine_dh"/>
    <property type="match status" value="1"/>
</dbReference>
<gene>
    <name evidence="14" type="ORF">KI659_14220</name>
</gene>
<sequence>MGNKIGLIGFGVVGQGYYEIANKDGKNLKPQHIAVKSKEKERPKGISFQYDLEALLADSEIGVELISETETAYFIAKKLLESGKTVISANKKLVAKHLPELLELERAHGGKFLYEAAVAASIPVLSNISTQYQGDQIEEIQGILNGSSNYILSKIQQENQNFEEALKQAQDNGYAEADPSFDINGSDVASKLCILAAHSYGIHLDEKSIPCIGIDHLQAEDFSLAKKVGGKIKLIALSSVKDGDVSASIFPTLVGPNHPLSQVENEYNAISILSKNIGLQNFQGKGAGGLATGSAVYSDLAKSSSGFKYTLVENGLKKQYAAPASSEHQFVITADSQLLEENFPYHQKYTFEGKDYVLGNFDSKLIEGIKEKIFTVGGSILAIDKNLSLEKIASHFEAQALELSEE</sequence>
<feature type="domain" description="Homoserine dehydrogenase catalytic" evidence="12">
    <location>
        <begin position="123"/>
        <end position="300"/>
    </location>
</feature>
<keyword evidence="6 10" id="KW-0028">Amino-acid biosynthesis</keyword>
<keyword evidence="7 10" id="KW-0791">Threonine biosynthesis</keyword>
<dbReference type="EMBL" id="JAHCMY010000009">
    <property type="protein sequence ID" value="MBS9525172.1"/>
    <property type="molecule type" value="Genomic_DNA"/>
</dbReference>
<dbReference type="Gene3D" id="3.30.360.10">
    <property type="entry name" value="Dihydrodipicolinate Reductase, domain 2"/>
    <property type="match status" value="1"/>
</dbReference>
<keyword evidence="8 10" id="KW-0560">Oxidoreductase</keyword>
<dbReference type="Proteomes" id="UP001319104">
    <property type="component" value="Unassembled WGS sequence"/>
</dbReference>
<organism evidence="14 15">
    <name type="scientific">Litoribacter ruber</name>
    <dbReference type="NCBI Taxonomy" id="702568"/>
    <lineage>
        <taxon>Bacteria</taxon>
        <taxon>Pseudomonadati</taxon>
        <taxon>Bacteroidota</taxon>
        <taxon>Cytophagia</taxon>
        <taxon>Cytophagales</taxon>
        <taxon>Cyclobacteriaceae</taxon>
        <taxon>Litoribacter</taxon>
    </lineage>
</organism>
<dbReference type="SUPFAM" id="SSF51735">
    <property type="entry name" value="NAD(P)-binding Rossmann-fold domains"/>
    <property type="match status" value="1"/>
</dbReference>
<dbReference type="SUPFAM" id="SSF55347">
    <property type="entry name" value="Glyceraldehyde-3-phosphate dehydrogenase-like, C-terminal domain"/>
    <property type="match status" value="1"/>
</dbReference>
<evidence type="ECO:0000259" key="13">
    <source>
        <dbReference type="Pfam" id="PF03447"/>
    </source>
</evidence>
<dbReference type="InterPro" id="IPR019811">
    <property type="entry name" value="HDH_CS"/>
</dbReference>
<evidence type="ECO:0000259" key="12">
    <source>
        <dbReference type="Pfam" id="PF00742"/>
    </source>
</evidence>
<dbReference type="GO" id="GO:0009088">
    <property type="term" value="P:threonine biosynthetic process"/>
    <property type="evidence" value="ECO:0007669"/>
    <property type="project" value="UniProtKB-KW"/>
</dbReference>
<evidence type="ECO:0000256" key="3">
    <source>
        <dbReference type="ARBA" id="ARBA00006753"/>
    </source>
</evidence>
<reference evidence="14 15" key="1">
    <citation type="submission" date="2021-05" db="EMBL/GenBank/DDBJ databases">
        <authorList>
            <person name="Zhang Z.D."/>
            <person name="Osman G."/>
        </authorList>
    </citation>
    <scope>NUCLEOTIDE SEQUENCE [LARGE SCALE GENOMIC DNA]</scope>
    <source>
        <strain evidence="14 15">KCTC 32217</strain>
    </source>
</reference>
<evidence type="ECO:0000256" key="9">
    <source>
        <dbReference type="ARBA" id="ARBA00023167"/>
    </source>
</evidence>
<dbReference type="PROSITE" id="PS01042">
    <property type="entry name" value="HOMOSER_DHGENASE"/>
    <property type="match status" value="1"/>
</dbReference>
<dbReference type="PANTHER" id="PTHR43331">
    <property type="entry name" value="HOMOSERINE DEHYDROGENASE"/>
    <property type="match status" value="1"/>
</dbReference>
<keyword evidence="15" id="KW-1185">Reference proteome</keyword>
<dbReference type="InterPro" id="IPR036291">
    <property type="entry name" value="NAD(P)-bd_dom_sf"/>
</dbReference>